<gene>
    <name evidence="3" type="ORF">PPYR_12108</name>
</gene>
<keyword evidence="1" id="KW-0472">Membrane</keyword>
<protein>
    <submittedName>
        <fullName evidence="2">Uncharacterized protein</fullName>
    </submittedName>
</protein>
<dbReference type="EMBL" id="VVIM01000008">
    <property type="protein sequence ID" value="KAB0795269.1"/>
    <property type="molecule type" value="Genomic_DNA"/>
</dbReference>
<keyword evidence="4" id="KW-1185">Reference proteome</keyword>
<reference evidence="3" key="3">
    <citation type="submission" date="2019-08" db="EMBL/GenBank/DDBJ databases">
        <authorList>
            <consortium name="Photinus pyralis genome working group"/>
            <person name="Fallon T.R."/>
            <person name="Sander Lower S.E."/>
            <person name="Weng J.-K."/>
        </authorList>
    </citation>
    <scope>NUCLEOTIDE SEQUENCE</scope>
    <source>
        <strain evidence="3">1611_PpyrPB1</strain>
        <tissue evidence="3">Whole body</tissue>
    </source>
</reference>
<dbReference type="Proteomes" id="UP000327044">
    <property type="component" value="Unassembled WGS sequence"/>
</dbReference>
<accession>A0A1Y1LLS5</accession>
<name>A0A1Y1LLS5_PHOPY</name>
<dbReference type="EMBL" id="GEZM01056958">
    <property type="protein sequence ID" value="JAV72547.1"/>
    <property type="molecule type" value="Transcribed_RNA"/>
</dbReference>
<sequence length="114" mass="13007">MTDLKTMDGNEDISKLNDSNNQYYSLYRRLWNASDPAVRNFFVDTDTLDVHTPYWEHMTIVPILATIMLIATVFLLVLFRHSPSMVAGTVAACLTMIAIYLILSSVNESRIRFS</sequence>
<organism evidence="2">
    <name type="scientific">Photinus pyralis</name>
    <name type="common">Common eastern firefly</name>
    <name type="synonym">Lampyris pyralis</name>
    <dbReference type="NCBI Taxonomy" id="7054"/>
    <lineage>
        <taxon>Eukaryota</taxon>
        <taxon>Metazoa</taxon>
        <taxon>Ecdysozoa</taxon>
        <taxon>Arthropoda</taxon>
        <taxon>Hexapoda</taxon>
        <taxon>Insecta</taxon>
        <taxon>Pterygota</taxon>
        <taxon>Neoptera</taxon>
        <taxon>Endopterygota</taxon>
        <taxon>Coleoptera</taxon>
        <taxon>Polyphaga</taxon>
        <taxon>Elateriformia</taxon>
        <taxon>Elateroidea</taxon>
        <taxon>Lampyridae</taxon>
        <taxon>Lampyrinae</taxon>
        <taxon>Photinus</taxon>
    </lineage>
</organism>
<dbReference type="AlphaFoldDB" id="A0A1Y1LLS5"/>
<keyword evidence="1" id="KW-1133">Transmembrane helix</keyword>
<evidence type="ECO:0000313" key="4">
    <source>
        <dbReference type="Proteomes" id="UP000327044"/>
    </source>
</evidence>
<feature type="transmembrane region" description="Helical" evidence="1">
    <location>
        <begin position="85"/>
        <end position="103"/>
    </location>
</feature>
<dbReference type="EMBL" id="GEZM01056959">
    <property type="protein sequence ID" value="JAV72546.1"/>
    <property type="molecule type" value="Transcribed_RNA"/>
</dbReference>
<reference evidence="2" key="1">
    <citation type="journal article" date="2016" name="Sci. Rep.">
        <title>Molecular characterization of firefly nuptial gifts: a multi-omics approach sheds light on postcopulatory sexual selection.</title>
        <authorList>
            <person name="Al-Wathiqui N."/>
            <person name="Fallon T.R."/>
            <person name="South A."/>
            <person name="Weng J.K."/>
            <person name="Lewis S.M."/>
        </authorList>
    </citation>
    <scope>NUCLEOTIDE SEQUENCE</scope>
</reference>
<evidence type="ECO:0000256" key="1">
    <source>
        <dbReference type="SAM" id="Phobius"/>
    </source>
</evidence>
<evidence type="ECO:0000313" key="3">
    <source>
        <dbReference type="EMBL" id="KAB0795269.1"/>
    </source>
</evidence>
<dbReference type="InParanoid" id="A0A1Y1LLS5"/>
<feature type="transmembrane region" description="Helical" evidence="1">
    <location>
        <begin position="60"/>
        <end position="79"/>
    </location>
</feature>
<reference evidence="3 4" key="2">
    <citation type="journal article" date="2018" name="Elife">
        <title>Firefly genomes illuminate parallel origins of bioluminescence in beetles.</title>
        <authorList>
            <person name="Fallon T.R."/>
            <person name="Lower S.E."/>
            <person name="Chang C.H."/>
            <person name="Bessho-Uehara M."/>
            <person name="Martin G.J."/>
            <person name="Bewick A.J."/>
            <person name="Behringer M."/>
            <person name="Debat H.J."/>
            <person name="Wong I."/>
            <person name="Day J.C."/>
            <person name="Suvorov A."/>
            <person name="Silva C.J."/>
            <person name="Stanger-Hall K.F."/>
            <person name="Hall D.W."/>
            <person name="Schmitz R.J."/>
            <person name="Nelson D.R."/>
            <person name="Lewis S.M."/>
            <person name="Shigenobu S."/>
            <person name="Bybee S.M."/>
            <person name="Larracuente A.M."/>
            <person name="Oba Y."/>
            <person name="Weng J.K."/>
        </authorList>
    </citation>
    <scope>NUCLEOTIDE SEQUENCE [LARGE SCALE GENOMIC DNA]</scope>
    <source>
        <strain evidence="3">1611_PpyrPB1</strain>
        <tissue evidence="3">Whole body</tissue>
    </source>
</reference>
<evidence type="ECO:0000313" key="2">
    <source>
        <dbReference type="EMBL" id="JAV72546.1"/>
    </source>
</evidence>
<keyword evidence="1" id="KW-0812">Transmembrane</keyword>
<proteinExistence type="predicted"/>